<accession>A0A6J1E0U9</accession>
<dbReference type="PANTHER" id="PTHR36770">
    <property type="entry name" value="PHOTOSYSTEM I ASSEMBLY FACTOR PSA3, CHLOROPLASTIC"/>
    <property type="match status" value="1"/>
</dbReference>
<organism evidence="1 2">
    <name type="scientific">Momordica charantia</name>
    <name type="common">Bitter gourd</name>
    <name type="synonym">Balsam pear</name>
    <dbReference type="NCBI Taxonomy" id="3673"/>
    <lineage>
        <taxon>Eukaryota</taxon>
        <taxon>Viridiplantae</taxon>
        <taxon>Streptophyta</taxon>
        <taxon>Embryophyta</taxon>
        <taxon>Tracheophyta</taxon>
        <taxon>Spermatophyta</taxon>
        <taxon>Magnoliopsida</taxon>
        <taxon>eudicotyledons</taxon>
        <taxon>Gunneridae</taxon>
        <taxon>Pentapetalae</taxon>
        <taxon>rosids</taxon>
        <taxon>fabids</taxon>
        <taxon>Cucurbitales</taxon>
        <taxon>Cucurbitaceae</taxon>
        <taxon>Momordiceae</taxon>
        <taxon>Momordica</taxon>
    </lineage>
</organism>
<dbReference type="InterPro" id="IPR037736">
    <property type="entry name" value="PSA3"/>
</dbReference>
<protein>
    <submittedName>
        <fullName evidence="2">Photosystem I assembly factor PSA3, chloroplastic</fullName>
    </submittedName>
</protein>
<dbReference type="GO" id="GO:0048564">
    <property type="term" value="P:photosystem I assembly"/>
    <property type="evidence" value="ECO:0007669"/>
    <property type="project" value="InterPro"/>
</dbReference>
<dbReference type="GeneID" id="111025378"/>
<dbReference type="Proteomes" id="UP000504603">
    <property type="component" value="Unplaced"/>
</dbReference>
<dbReference type="OrthoDB" id="2013100at2759"/>
<reference evidence="2" key="1">
    <citation type="submission" date="2025-08" db="UniProtKB">
        <authorList>
            <consortium name="RefSeq"/>
        </authorList>
    </citation>
    <scope>IDENTIFICATION</scope>
    <source>
        <strain evidence="2">OHB3-1</strain>
    </source>
</reference>
<proteinExistence type="predicted"/>
<dbReference type="PANTHER" id="PTHR36770:SF1">
    <property type="entry name" value="PHOTOSYSTEM I ASSEMBLY FACTOR PSA3, CHLOROPLASTIC"/>
    <property type="match status" value="1"/>
</dbReference>
<evidence type="ECO:0000313" key="2">
    <source>
        <dbReference type="RefSeq" id="XP_022158919.1"/>
    </source>
</evidence>
<dbReference type="RefSeq" id="XP_022158919.1">
    <property type="nucleotide sequence ID" value="XM_022303227.1"/>
</dbReference>
<dbReference type="AlphaFoldDB" id="A0A6J1E0U9"/>
<dbReference type="KEGG" id="mcha:111025378"/>
<name>A0A6J1E0U9_MOMCH</name>
<sequence length="283" mass="31485">MSLSSTSTSSSFRPNLNSISIPKPRTCFLCNPIPTSPAILLLRRRRALSVRSYMENPNSLSGFANKVIGSLPVVGLIARILSDEGGVGTDIIDFAEFRRRVGKKCTVMDSRAFYEFQNRRGKAGEPLYVLLCCWLAAVGAGLLKTEEILEGVARLRISDDIEFEEETFLSMMNEARERRGKVKAATPNIPMQVRVEKALDAIYVCSFGRDPIEEDDEKLIVIMLSAVFPSVGQTEIQRIVKEKAVRIAEGKDSAIVPEPKPLSKEAILLQMKDLQFLQEKSET</sequence>
<keyword evidence="1" id="KW-1185">Reference proteome</keyword>
<evidence type="ECO:0000313" key="1">
    <source>
        <dbReference type="Proteomes" id="UP000504603"/>
    </source>
</evidence>
<gene>
    <name evidence="2" type="primary">LOC111025378</name>
</gene>